<comment type="similarity">
    <text evidence="1">Belongs to the tRNA pseudouridine synthase TruA family.</text>
</comment>
<dbReference type="NCBIfam" id="TIGR00071">
    <property type="entry name" value="hisT_truA"/>
    <property type="match status" value="1"/>
</dbReference>
<feature type="domain" description="Pseudouridine synthase I TruA alpha/beta" evidence="4">
    <location>
        <begin position="3"/>
        <end position="99"/>
    </location>
</feature>
<dbReference type="InterPro" id="IPR020097">
    <property type="entry name" value="PsdUridine_synth_TruA_a/b_dom"/>
</dbReference>
<keyword evidence="3" id="KW-0413">Isomerase</keyword>
<dbReference type="AlphaFoldDB" id="A0A381T4C4"/>
<sequence length="239" mass="27246">MTIQYDGTDFHGWQVQAIGRTVQGDIENALSIIYPNEKITLLGAGRTDAGVHALGLTANVKLPSKLSSNELMQALNGNLNQDIRIDLAEVVEDDFHARFSATAREYEYRFVKLFSPVTRNYTTHLKWEIDKNLLNECAELLPGKHDFTSFCKATAEVENKNCTVFYSNWDELDDKLIFNIKANRFLQHMVRYLTGTMLEVARGRYTLADFKSLLKNEKTEAVVVRAPAHGLFLKKVYYD</sequence>
<evidence type="ECO:0000256" key="3">
    <source>
        <dbReference type="ARBA" id="ARBA00023235"/>
    </source>
</evidence>
<reference evidence="5" key="1">
    <citation type="submission" date="2018-05" db="EMBL/GenBank/DDBJ databases">
        <authorList>
            <person name="Lanie J.A."/>
            <person name="Ng W.-L."/>
            <person name="Kazmierczak K.M."/>
            <person name="Andrzejewski T.M."/>
            <person name="Davidsen T.M."/>
            <person name="Wayne K.J."/>
            <person name="Tettelin H."/>
            <person name="Glass J.I."/>
            <person name="Rusch D."/>
            <person name="Podicherti R."/>
            <person name="Tsui H.-C.T."/>
            <person name="Winkler M.E."/>
        </authorList>
    </citation>
    <scope>NUCLEOTIDE SEQUENCE</scope>
</reference>
<dbReference type="HAMAP" id="MF_00171">
    <property type="entry name" value="TruA"/>
    <property type="match status" value="1"/>
</dbReference>
<dbReference type="PIRSF" id="PIRSF001430">
    <property type="entry name" value="tRNA_psdUrid_synth"/>
    <property type="match status" value="1"/>
</dbReference>
<dbReference type="InterPro" id="IPR020094">
    <property type="entry name" value="TruA/RsuA/RluB/E/F_N"/>
</dbReference>
<dbReference type="GO" id="GO:0003723">
    <property type="term" value="F:RNA binding"/>
    <property type="evidence" value="ECO:0007669"/>
    <property type="project" value="InterPro"/>
</dbReference>
<dbReference type="GO" id="GO:0031119">
    <property type="term" value="P:tRNA pseudouridine synthesis"/>
    <property type="evidence" value="ECO:0007669"/>
    <property type="project" value="TreeGrafter"/>
</dbReference>
<evidence type="ECO:0000256" key="2">
    <source>
        <dbReference type="ARBA" id="ARBA00022694"/>
    </source>
</evidence>
<protein>
    <recommendedName>
        <fullName evidence="4">Pseudouridine synthase I TruA alpha/beta domain-containing protein</fullName>
    </recommendedName>
</protein>
<proteinExistence type="inferred from homology"/>
<organism evidence="5">
    <name type="scientific">marine metagenome</name>
    <dbReference type="NCBI Taxonomy" id="408172"/>
    <lineage>
        <taxon>unclassified sequences</taxon>
        <taxon>metagenomes</taxon>
        <taxon>ecological metagenomes</taxon>
    </lineage>
</organism>
<dbReference type="SUPFAM" id="SSF55120">
    <property type="entry name" value="Pseudouridine synthase"/>
    <property type="match status" value="1"/>
</dbReference>
<dbReference type="EMBL" id="UINC01003928">
    <property type="protein sequence ID" value="SVA10421.1"/>
    <property type="molecule type" value="Genomic_DNA"/>
</dbReference>
<name>A0A381T4C4_9ZZZZ</name>
<accession>A0A381T4C4</accession>
<dbReference type="FunFam" id="3.30.70.580:FF:000001">
    <property type="entry name" value="tRNA pseudouridine synthase A"/>
    <property type="match status" value="1"/>
</dbReference>
<dbReference type="Gene3D" id="3.30.70.660">
    <property type="entry name" value="Pseudouridine synthase I, catalytic domain, C-terminal subdomain"/>
    <property type="match status" value="1"/>
</dbReference>
<feature type="domain" description="Pseudouridine synthase I TruA alpha/beta" evidence="4">
    <location>
        <begin position="138"/>
        <end position="239"/>
    </location>
</feature>
<keyword evidence="2" id="KW-0819">tRNA processing</keyword>
<dbReference type="Gene3D" id="3.30.70.580">
    <property type="entry name" value="Pseudouridine synthase I, catalytic domain, N-terminal subdomain"/>
    <property type="match status" value="1"/>
</dbReference>
<dbReference type="Pfam" id="PF01416">
    <property type="entry name" value="PseudoU_synth_1"/>
    <property type="match status" value="2"/>
</dbReference>
<dbReference type="InterPro" id="IPR001406">
    <property type="entry name" value="PsdUridine_synth_TruA"/>
</dbReference>
<gene>
    <name evidence="5" type="ORF">METZ01_LOCUS63275</name>
</gene>
<evidence type="ECO:0000313" key="5">
    <source>
        <dbReference type="EMBL" id="SVA10421.1"/>
    </source>
</evidence>
<evidence type="ECO:0000259" key="4">
    <source>
        <dbReference type="Pfam" id="PF01416"/>
    </source>
</evidence>
<evidence type="ECO:0000256" key="1">
    <source>
        <dbReference type="ARBA" id="ARBA00009375"/>
    </source>
</evidence>
<dbReference type="PANTHER" id="PTHR11142">
    <property type="entry name" value="PSEUDOURIDYLATE SYNTHASE"/>
    <property type="match status" value="1"/>
</dbReference>
<dbReference type="InterPro" id="IPR020103">
    <property type="entry name" value="PsdUridine_synth_cat_dom_sf"/>
</dbReference>
<dbReference type="InterPro" id="IPR020095">
    <property type="entry name" value="PsdUridine_synth_TruA_C"/>
</dbReference>
<dbReference type="CDD" id="cd02570">
    <property type="entry name" value="PseudoU_synth_EcTruA"/>
    <property type="match status" value="1"/>
</dbReference>
<dbReference type="GO" id="GO:0009982">
    <property type="term" value="F:pseudouridine synthase activity"/>
    <property type="evidence" value="ECO:0007669"/>
    <property type="project" value="InterPro"/>
</dbReference>
<dbReference type="PANTHER" id="PTHR11142:SF0">
    <property type="entry name" value="TRNA PSEUDOURIDINE SYNTHASE-LIKE 1"/>
    <property type="match status" value="1"/>
</dbReference>